<accession>A0A6A6QHG8</accession>
<reference evidence="2" key="1">
    <citation type="journal article" date="2020" name="Stud. Mycol.">
        <title>101 Dothideomycetes genomes: a test case for predicting lifestyles and emergence of pathogens.</title>
        <authorList>
            <person name="Haridas S."/>
            <person name="Albert R."/>
            <person name="Binder M."/>
            <person name="Bloem J."/>
            <person name="Labutti K."/>
            <person name="Salamov A."/>
            <person name="Andreopoulos B."/>
            <person name="Baker S."/>
            <person name="Barry K."/>
            <person name="Bills G."/>
            <person name="Bluhm B."/>
            <person name="Cannon C."/>
            <person name="Castanera R."/>
            <person name="Culley D."/>
            <person name="Daum C."/>
            <person name="Ezra D."/>
            <person name="Gonzalez J."/>
            <person name="Henrissat B."/>
            <person name="Kuo A."/>
            <person name="Liang C."/>
            <person name="Lipzen A."/>
            <person name="Lutzoni F."/>
            <person name="Magnuson J."/>
            <person name="Mondo S."/>
            <person name="Nolan M."/>
            <person name="Ohm R."/>
            <person name="Pangilinan J."/>
            <person name="Park H.-J."/>
            <person name="Ramirez L."/>
            <person name="Alfaro M."/>
            <person name="Sun H."/>
            <person name="Tritt A."/>
            <person name="Yoshinaga Y."/>
            <person name="Zwiers L.-H."/>
            <person name="Turgeon B."/>
            <person name="Goodwin S."/>
            <person name="Spatafora J."/>
            <person name="Crous P."/>
            <person name="Grigoriev I."/>
        </authorList>
    </citation>
    <scope>NUCLEOTIDE SEQUENCE</scope>
    <source>
        <strain evidence="2">CBS 269.34</strain>
    </source>
</reference>
<dbReference type="OrthoDB" id="10625611at2759"/>
<evidence type="ECO:0000256" key="1">
    <source>
        <dbReference type="SAM" id="MobiDB-lite"/>
    </source>
</evidence>
<organism evidence="2 3">
    <name type="scientific">Lophium mytilinum</name>
    <dbReference type="NCBI Taxonomy" id="390894"/>
    <lineage>
        <taxon>Eukaryota</taxon>
        <taxon>Fungi</taxon>
        <taxon>Dikarya</taxon>
        <taxon>Ascomycota</taxon>
        <taxon>Pezizomycotina</taxon>
        <taxon>Dothideomycetes</taxon>
        <taxon>Pleosporomycetidae</taxon>
        <taxon>Mytilinidiales</taxon>
        <taxon>Mytilinidiaceae</taxon>
        <taxon>Lophium</taxon>
    </lineage>
</organism>
<proteinExistence type="predicted"/>
<dbReference type="Proteomes" id="UP000799750">
    <property type="component" value="Unassembled WGS sequence"/>
</dbReference>
<dbReference type="EMBL" id="MU004195">
    <property type="protein sequence ID" value="KAF2491865.1"/>
    <property type="molecule type" value="Genomic_DNA"/>
</dbReference>
<protein>
    <submittedName>
        <fullName evidence="2">Uncharacterized protein</fullName>
    </submittedName>
</protein>
<dbReference type="AlphaFoldDB" id="A0A6A6QHG8"/>
<evidence type="ECO:0000313" key="2">
    <source>
        <dbReference type="EMBL" id="KAF2491865.1"/>
    </source>
</evidence>
<gene>
    <name evidence="2" type="ORF">BU16DRAFT_585042</name>
</gene>
<keyword evidence="3" id="KW-1185">Reference proteome</keyword>
<feature type="region of interest" description="Disordered" evidence="1">
    <location>
        <begin position="1"/>
        <end position="28"/>
    </location>
</feature>
<sequence length="194" mass="21576">MSTRAVNPATAGLPTAPRGHGRTTADNGPALVLRHSAGLLAHAHARNLASHYHSSSNAARPELRSVVLGVGAPILGRAALSVGGVHVLFTLDRMPGSGYGVQADDNFEVDYFEQREHTLGEQIVQREDDWEYLETRHVDSRMELENFRQQLPQSEEARDGTFHEPEETRQLVEKTRVVDEALRLMGEEVRKHIE</sequence>
<name>A0A6A6QHG8_9PEZI</name>
<evidence type="ECO:0000313" key="3">
    <source>
        <dbReference type="Proteomes" id="UP000799750"/>
    </source>
</evidence>